<evidence type="ECO:0000313" key="7">
    <source>
        <dbReference type="EMBL" id="KAD4385845.1"/>
    </source>
</evidence>
<sequence>MTVVDPSLNEQIFVNAKPSPGLIKIQTLAGLSWIVNLVCEEAAEDGVVMFVRKVEGRLSSDDSVEDTTGLVESRLADILYNSESSERFNSEKPLSVSFKNIVSSARIQPGYFKIQTKVGLSWLVKLVKEDDNYLFIEGWKVLVDQLNLILGSYNLFEYEGIPTFTITIYSQQQALHVGNSFYTIMLNRQNDEVLIPTTFLSKNYEGKVPPSFIKLQAEFRILFNMEDVYFKLSGIQALLPLEPNEKCGYGDDKDEWDDVIVFARDVESRMRLPIGVVRALVKSGERRIRMRFEEGEVNEFQVKVTDRKDPRYVVEGWKEFMLDNDIEKNQLCRFKFYKSKLLMVVTKLKEMFSV</sequence>
<proteinExistence type="predicted"/>
<dbReference type="SMART" id="SM01019">
    <property type="entry name" value="B3"/>
    <property type="match status" value="2"/>
</dbReference>
<evidence type="ECO:0000259" key="6">
    <source>
        <dbReference type="PROSITE" id="PS50863"/>
    </source>
</evidence>
<feature type="domain" description="TF-B3" evidence="6">
    <location>
        <begin position="114"/>
        <end position="172"/>
    </location>
</feature>
<comment type="caution">
    <text evidence="7">The sequence shown here is derived from an EMBL/GenBank/DDBJ whole genome shotgun (WGS) entry which is preliminary data.</text>
</comment>
<evidence type="ECO:0000313" key="8">
    <source>
        <dbReference type="Proteomes" id="UP000326396"/>
    </source>
</evidence>
<dbReference type="PROSITE" id="PS50863">
    <property type="entry name" value="B3"/>
    <property type="match status" value="1"/>
</dbReference>
<name>A0A5N6N6C0_9ASTR</name>
<dbReference type="AlphaFoldDB" id="A0A5N6N6C0"/>
<accession>A0A5N6N6C0</accession>
<dbReference type="Pfam" id="PF02362">
    <property type="entry name" value="B3"/>
    <property type="match status" value="1"/>
</dbReference>
<dbReference type="Gene3D" id="2.40.330.10">
    <property type="entry name" value="DNA-binding pseudobarrel domain"/>
    <property type="match status" value="2"/>
</dbReference>
<gene>
    <name evidence="7" type="ORF">E3N88_26014</name>
</gene>
<organism evidence="7 8">
    <name type="scientific">Mikania micrantha</name>
    <name type="common">bitter vine</name>
    <dbReference type="NCBI Taxonomy" id="192012"/>
    <lineage>
        <taxon>Eukaryota</taxon>
        <taxon>Viridiplantae</taxon>
        <taxon>Streptophyta</taxon>
        <taxon>Embryophyta</taxon>
        <taxon>Tracheophyta</taxon>
        <taxon>Spermatophyta</taxon>
        <taxon>Magnoliopsida</taxon>
        <taxon>eudicotyledons</taxon>
        <taxon>Gunneridae</taxon>
        <taxon>Pentapetalae</taxon>
        <taxon>asterids</taxon>
        <taxon>campanulids</taxon>
        <taxon>Asterales</taxon>
        <taxon>Asteraceae</taxon>
        <taxon>Asteroideae</taxon>
        <taxon>Heliantheae alliance</taxon>
        <taxon>Eupatorieae</taxon>
        <taxon>Mikania</taxon>
    </lineage>
</organism>
<evidence type="ECO:0000256" key="2">
    <source>
        <dbReference type="ARBA" id="ARBA00023015"/>
    </source>
</evidence>
<keyword evidence="2" id="KW-0805">Transcription regulation</keyword>
<dbReference type="EMBL" id="SZYD01000013">
    <property type="protein sequence ID" value="KAD4385845.1"/>
    <property type="molecule type" value="Genomic_DNA"/>
</dbReference>
<evidence type="ECO:0000256" key="4">
    <source>
        <dbReference type="ARBA" id="ARBA00023163"/>
    </source>
</evidence>
<dbReference type="GO" id="GO:0003677">
    <property type="term" value="F:DNA binding"/>
    <property type="evidence" value="ECO:0007669"/>
    <property type="project" value="UniProtKB-KW"/>
</dbReference>
<evidence type="ECO:0000256" key="5">
    <source>
        <dbReference type="ARBA" id="ARBA00023242"/>
    </source>
</evidence>
<reference evidence="7 8" key="1">
    <citation type="submission" date="2019-05" db="EMBL/GenBank/DDBJ databases">
        <title>Mikania micrantha, genome provides insights into the molecular mechanism of rapid growth.</title>
        <authorList>
            <person name="Liu B."/>
        </authorList>
    </citation>
    <scope>NUCLEOTIDE SEQUENCE [LARGE SCALE GENOMIC DNA]</scope>
    <source>
        <strain evidence="7">NLD-2019</strain>
        <tissue evidence="7">Leaf</tissue>
    </source>
</reference>
<dbReference type="PANTHER" id="PTHR31920:SF132">
    <property type="entry name" value="TF-B3 DOMAIN-CONTAINING PROTEIN"/>
    <property type="match status" value="1"/>
</dbReference>
<evidence type="ECO:0000256" key="1">
    <source>
        <dbReference type="ARBA" id="ARBA00004123"/>
    </source>
</evidence>
<dbReference type="InterPro" id="IPR003340">
    <property type="entry name" value="B3_DNA-bd"/>
</dbReference>
<protein>
    <recommendedName>
        <fullName evidence="6">TF-B3 domain-containing protein</fullName>
    </recommendedName>
</protein>
<comment type="subcellular location">
    <subcellularLocation>
        <location evidence="1">Nucleus</location>
    </subcellularLocation>
</comment>
<dbReference type="SUPFAM" id="SSF101936">
    <property type="entry name" value="DNA-binding pseudobarrel domain"/>
    <property type="match status" value="2"/>
</dbReference>
<keyword evidence="3" id="KW-0238">DNA-binding</keyword>
<evidence type="ECO:0000256" key="3">
    <source>
        <dbReference type="ARBA" id="ARBA00023125"/>
    </source>
</evidence>
<dbReference type="OrthoDB" id="660291at2759"/>
<dbReference type="Proteomes" id="UP000326396">
    <property type="component" value="Linkage Group LG3"/>
</dbReference>
<keyword evidence="4" id="KW-0804">Transcription</keyword>
<keyword evidence="8" id="KW-1185">Reference proteome</keyword>
<dbReference type="InterPro" id="IPR050655">
    <property type="entry name" value="Plant_B3_domain"/>
</dbReference>
<dbReference type="GO" id="GO:0005634">
    <property type="term" value="C:nucleus"/>
    <property type="evidence" value="ECO:0007669"/>
    <property type="project" value="UniProtKB-SubCell"/>
</dbReference>
<keyword evidence="5" id="KW-0539">Nucleus</keyword>
<dbReference type="PANTHER" id="PTHR31920">
    <property type="entry name" value="B3 DOMAIN-CONTAINING"/>
    <property type="match status" value="1"/>
</dbReference>
<dbReference type="InterPro" id="IPR015300">
    <property type="entry name" value="DNA-bd_pseudobarrel_sf"/>
</dbReference>